<dbReference type="AlphaFoldDB" id="A0A915J4N9"/>
<dbReference type="WBParaSite" id="nRc.2.0.1.t20682-RA">
    <property type="protein sequence ID" value="nRc.2.0.1.t20682-RA"/>
    <property type="gene ID" value="nRc.2.0.1.g20682"/>
</dbReference>
<reference evidence="2" key="1">
    <citation type="submission" date="2022-11" db="UniProtKB">
        <authorList>
            <consortium name="WormBaseParasite"/>
        </authorList>
    </citation>
    <scope>IDENTIFICATION</scope>
</reference>
<dbReference type="Proteomes" id="UP000887565">
    <property type="component" value="Unplaced"/>
</dbReference>
<evidence type="ECO:0000313" key="2">
    <source>
        <dbReference type="WBParaSite" id="nRc.2.0.1.t20682-RA"/>
    </source>
</evidence>
<organism evidence="1 2">
    <name type="scientific">Romanomermis culicivorax</name>
    <name type="common">Nematode worm</name>
    <dbReference type="NCBI Taxonomy" id="13658"/>
    <lineage>
        <taxon>Eukaryota</taxon>
        <taxon>Metazoa</taxon>
        <taxon>Ecdysozoa</taxon>
        <taxon>Nematoda</taxon>
        <taxon>Enoplea</taxon>
        <taxon>Dorylaimia</taxon>
        <taxon>Mermithida</taxon>
        <taxon>Mermithoidea</taxon>
        <taxon>Mermithidae</taxon>
        <taxon>Romanomermis</taxon>
    </lineage>
</organism>
<protein>
    <submittedName>
        <fullName evidence="2">Uncharacterized protein</fullName>
    </submittedName>
</protein>
<name>A0A915J4N9_ROMCU</name>
<sequence>MLTERCNSKNENQVCLPEKNWPKLPETENIPKIDRMNRNLPKIIPMTISKESFGRCEHVLKDSISNCLFPFSNGFSLFCRLVATFLLLGECPRSQRDLWVDIKILMYLG</sequence>
<evidence type="ECO:0000313" key="1">
    <source>
        <dbReference type="Proteomes" id="UP000887565"/>
    </source>
</evidence>
<proteinExistence type="predicted"/>
<accession>A0A915J4N9</accession>
<keyword evidence="1" id="KW-1185">Reference proteome</keyword>